<feature type="binding site" evidence="13">
    <location>
        <position position="33"/>
    </location>
    <ligand>
        <name>Mg(2+)</name>
        <dbReference type="ChEBI" id="CHEBI:18420"/>
    </ligand>
</feature>
<reference evidence="15" key="1">
    <citation type="journal article" date="2021" name="Evol. Appl.">
        <title>The genome of the Pyrenean desman and the effects of bottlenecks and inbreeding on the genomic landscape of an endangered species.</title>
        <authorList>
            <person name="Escoda L."/>
            <person name="Castresana J."/>
        </authorList>
    </citation>
    <scope>NUCLEOTIDE SEQUENCE</scope>
    <source>
        <strain evidence="15">IBE-C5619</strain>
    </source>
</reference>
<organism evidence="15 16">
    <name type="scientific">Galemys pyrenaicus</name>
    <name type="common">Iberian desman</name>
    <name type="synonym">Pyrenean desman</name>
    <dbReference type="NCBI Taxonomy" id="202257"/>
    <lineage>
        <taxon>Eukaryota</taxon>
        <taxon>Metazoa</taxon>
        <taxon>Chordata</taxon>
        <taxon>Craniata</taxon>
        <taxon>Vertebrata</taxon>
        <taxon>Euteleostomi</taxon>
        <taxon>Mammalia</taxon>
        <taxon>Eutheria</taxon>
        <taxon>Laurasiatheria</taxon>
        <taxon>Eulipotyphla</taxon>
        <taxon>Talpidae</taxon>
        <taxon>Galemys</taxon>
    </lineage>
</organism>
<keyword evidence="3 14" id="KW-1003">Cell membrane</keyword>
<dbReference type="GO" id="GO:0007191">
    <property type="term" value="P:adenylate cyclase-activating dopamine receptor signaling pathway"/>
    <property type="evidence" value="ECO:0007669"/>
    <property type="project" value="TreeGrafter"/>
</dbReference>
<dbReference type="InterPro" id="IPR027417">
    <property type="entry name" value="P-loop_NTPase"/>
</dbReference>
<dbReference type="InterPro" id="IPR001019">
    <property type="entry name" value="Gprotein_alpha_su"/>
</dbReference>
<dbReference type="InterPro" id="IPR011025">
    <property type="entry name" value="GproteinA_insert"/>
</dbReference>
<comment type="subcellular location">
    <subcellularLocation>
        <location evidence="1">Cell membrane</location>
        <topology evidence="1">Lipid-anchor</topology>
    </subcellularLocation>
</comment>
<dbReference type="GO" id="GO:0031852">
    <property type="term" value="F:mu-type opioid receptor binding"/>
    <property type="evidence" value="ECO:0007669"/>
    <property type="project" value="TreeGrafter"/>
</dbReference>
<dbReference type="GO" id="GO:0007606">
    <property type="term" value="P:sensory perception of chemical stimulus"/>
    <property type="evidence" value="ECO:0007669"/>
    <property type="project" value="TreeGrafter"/>
</dbReference>
<keyword evidence="16" id="KW-1185">Reference proteome</keyword>
<dbReference type="GO" id="GO:0031683">
    <property type="term" value="F:G-protein beta/gamma-subunit complex binding"/>
    <property type="evidence" value="ECO:0007669"/>
    <property type="project" value="UniProtKB-UniRule"/>
</dbReference>
<dbReference type="GO" id="GO:0046872">
    <property type="term" value="F:metal ion binding"/>
    <property type="evidence" value="ECO:0007669"/>
    <property type="project" value="UniProtKB-UniRule"/>
</dbReference>
<evidence type="ECO:0000256" key="4">
    <source>
        <dbReference type="ARBA" id="ARBA00022723"/>
    </source>
</evidence>
<feature type="binding site" evidence="12">
    <location>
        <begin position="29"/>
        <end position="34"/>
    </location>
    <ligand>
        <name>GTP</name>
        <dbReference type="ChEBI" id="CHEBI:37565"/>
    </ligand>
</feature>
<dbReference type="OrthoDB" id="5817230at2759"/>
<dbReference type="GO" id="GO:0005159">
    <property type="term" value="F:insulin-like growth factor receptor binding"/>
    <property type="evidence" value="ECO:0007669"/>
    <property type="project" value="TreeGrafter"/>
</dbReference>
<evidence type="ECO:0000256" key="10">
    <source>
        <dbReference type="ARBA" id="ARBA00023224"/>
    </source>
</evidence>
<gene>
    <name evidence="15" type="ORF">J0S82_004320</name>
</gene>
<dbReference type="EMBL" id="JAGFMF010011386">
    <property type="protein sequence ID" value="KAG8524519.1"/>
    <property type="molecule type" value="Genomic_DNA"/>
</dbReference>
<dbReference type="GO" id="GO:0031748">
    <property type="term" value="F:D1 dopamine receptor binding"/>
    <property type="evidence" value="ECO:0007669"/>
    <property type="project" value="TreeGrafter"/>
</dbReference>
<evidence type="ECO:0000256" key="13">
    <source>
        <dbReference type="PIRSR" id="PIRSR601019-2"/>
    </source>
</evidence>
<dbReference type="PANTHER" id="PTHR10218">
    <property type="entry name" value="GTP-BINDING PROTEIN ALPHA SUBUNIT"/>
    <property type="match status" value="1"/>
</dbReference>
<evidence type="ECO:0000256" key="5">
    <source>
        <dbReference type="ARBA" id="ARBA00022741"/>
    </source>
</evidence>
<name>A0A8J6AMX3_GALPY</name>
<keyword evidence="11" id="KW-0449">Lipoprotein</keyword>
<evidence type="ECO:0000256" key="1">
    <source>
        <dbReference type="ARBA" id="ARBA00004193"/>
    </source>
</evidence>
<dbReference type="GO" id="GO:0003924">
    <property type="term" value="F:GTPase activity"/>
    <property type="evidence" value="ECO:0007669"/>
    <property type="project" value="UniProtKB-UniRule"/>
</dbReference>
<sequence length="129" mass="14492">MPWSQPLPESQWFQQVIHTWREVRGRAEESGKSTIINQMRILHVNGFNGEDIEEDPRTARSNNNGVGKATKEQDIIKNLKEVIETIVATMSNLVLPVELANPENQFSVGYILSVNDIPDLTSLPILGAR</sequence>
<protein>
    <recommendedName>
        <fullName evidence="14">Guanine nucleotide-binding protein G(s) subunit alpha</fullName>
    </recommendedName>
    <alternativeName>
        <fullName evidence="14">Adenylate cyclase-stimulating G alpha protein</fullName>
    </alternativeName>
</protein>
<evidence type="ECO:0000256" key="2">
    <source>
        <dbReference type="ARBA" id="ARBA00007172"/>
    </source>
</evidence>
<dbReference type="Gene3D" id="1.10.400.10">
    <property type="entry name" value="GI Alpha 1, domain 2-like"/>
    <property type="match status" value="1"/>
</dbReference>
<dbReference type="GO" id="GO:0005737">
    <property type="term" value="C:cytoplasm"/>
    <property type="evidence" value="ECO:0007669"/>
    <property type="project" value="TreeGrafter"/>
</dbReference>
<dbReference type="GO" id="GO:0051430">
    <property type="term" value="F:corticotropin-releasing hormone receptor 1 binding"/>
    <property type="evidence" value="ECO:0007669"/>
    <property type="project" value="TreeGrafter"/>
</dbReference>
<comment type="function">
    <text evidence="14">Guanine nucleotide-binding proteins (G proteins) function as transducers in numerous signaling pathways controlled by G protein-coupled receptors (GPCRs).</text>
</comment>
<dbReference type="Gene3D" id="3.40.50.300">
    <property type="entry name" value="P-loop containing nucleotide triphosphate hydrolases"/>
    <property type="match status" value="1"/>
</dbReference>
<dbReference type="GO" id="GO:0005834">
    <property type="term" value="C:heterotrimeric G-protein complex"/>
    <property type="evidence" value="ECO:0007669"/>
    <property type="project" value="UniProtKB-UniRule"/>
</dbReference>
<evidence type="ECO:0000313" key="16">
    <source>
        <dbReference type="Proteomes" id="UP000700334"/>
    </source>
</evidence>
<comment type="similarity">
    <text evidence="2 14">Belongs to the G-alpha family. G(s) subfamily.</text>
</comment>
<evidence type="ECO:0000256" key="9">
    <source>
        <dbReference type="ARBA" id="ARBA00023139"/>
    </source>
</evidence>
<evidence type="ECO:0000256" key="6">
    <source>
        <dbReference type="ARBA" id="ARBA00022842"/>
    </source>
</evidence>
<keyword evidence="7 12" id="KW-0342">GTP-binding</keyword>
<keyword evidence="9" id="KW-0564">Palmitate</keyword>
<dbReference type="InterPro" id="IPR000367">
    <property type="entry name" value="Gprotein_alpha_S"/>
</dbReference>
<evidence type="ECO:0000256" key="14">
    <source>
        <dbReference type="RuleBase" id="RU369121"/>
    </source>
</evidence>
<keyword evidence="10 14" id="KW-0807">Transducer</keyword>
<dbReference type="PANTHER" id="PTHR10218:SF357">
    <property type="entry name" value="GUANINE NUCLEOTIDE-BINDING PROTEIN G(S) SUBUNIT ALPHA"/>
    <property type="match status" value="1"/>
</dbReference>
<evidence type="ECO:0000256" key="7">
    <source>
        <dbReference type="ARBA" id="ARBA00023134"/>
    </source>
</evidence>
<proteinExistence type="inferred from homology"/>
<evidence type="ECO:0000256" key="8">
    <source>
        <dbReference type="ARBA" id="ARBA00023136"/>
    </source>
</evidence>
<dbReference type="AlphaFoldDB" id="A0A8J6AMX3"/>
<keyword evidence="6 13" id="KW-0460">Magnesium</keyword>
<dbReference type="PRINTS" id="PR00443">
    <property type="entry name" value="GPROTEINAS"/>
</dbReference>
<dbReference type="GO" id="GO:0005525">
    <property type="term" value="F:GTP binding"/>
    <property type="evidence" value="ECO:0007669"/>
    <property type="project" value="UniProtKB-UniRule"/>
</dbReference>
<accession>A0A8J6AMX3</accession>
<evidence type="ECO:0000313" key="15">
    <source>
        <dbReference type="EMBL" id="KAG8524519.1"/>
    </source>
</evidence>
<dbReference type="Proteomes" id="UP000700334">
    <property type="component" value="Unassembled WGS sequence"/>
</dbReference>
<evidence type="ECO:0000256" key="11">
    <source>
        <dbReference type="ARBA" id="ARBA00023288"/>
    </source>
</evidence>
<keyword evidence="8" id="KW-0472">Membrane</keyword>
<comment type="subunit">
    <text evidence="14">G proteins are composed of 3 units; alpha, beta and gamma. The alpha chain contains the guanine nucleotide binding site.</text>
</comment>
<keyword evidence="5 12" id="KW-0547">Nucleotide-binding</keyword>
<evidence type="ECO:0000256" key="3">
    <source>
        <dbReference type="ARBA" id="ARBA00022475"/>
    </source>
</evidence>
<keyword evidence="4 13" id="KW-0479">Metal-binding</keyword>
<comment type="caution">
    <text evidence="15">The sequence shown here is derived from an EMBL/GenBank/DDBJ whole genome shotgun (WGS) entry which is preliminary data.</text>
</comment>
<dbReference type="GO" id="GO:0031698">
    <property type="term" value="F:beta-2 adrenergic receptor binding"/>
    <property type="evidence" value="ECO:0007669"/>
    <property type="project" value="TreeGrafter"/>
</dbReference>
<evidence type="ECO:0000256" key="12">
    <source>
        <dbReference type="PIRSR" id="PIRSR601019-1"/>
    </source>
</evidence>
<dbReference type="GO" id="GO:0035255">
    <property type="term" value="F:ionotropic glutamate receptor binding"/>
    <property type="evidence" value="ECO:0007669"/>
    <property type="project" value="TreeGrafter"/>
</dbReference>